<dbReference type="Proteomes" id="UP000467193">
    <property type="component" value="Chromosome"/>
</dbReference>
<protein>
    <submittedName>
        <fullName evidence="1">Uncharacterized protein</fullName>
    </submittedName>
</protein>
<dbReference type="EMBL" id="AP022588">
    <property type="protein sequence ID" value="BBY27311.1"/>
    <property type="molecule type" value="Genomic_DNA"/>
</dbReference>
<dbReference type="RefSeq" id="WP_163796208.1">
    <property type="nucleotide sequence ID" value="NZ_AP022588.1"/>
</dbReference>
<proteinExistence type="predicted"/>
<organism evidence="1 2">
    <name type="scientific">Mycolicibacterium sediminis</name>
    <dbReference type="NCBI Taxonomy" id="1286180"/>
    <lineage>
        <taxon>Bacteria</taxon>
        <taxon>Bacillati</taxon>
        <taxon>Actinomycetota</taxon>
        <taxon>Actinomycetes</taxon>
        <taxon>Mycobacteriales</taxon>
        <taxon>Mycobacteriaceae</taxon>
        <taxon>Mycolicibacterium</taxon>
    </lineage>
</organism>
<dbReference type="KEGG" id="msei:MSEDJ_14070"/>
<name>A0A7I7QLY5_9MYCO</name>
<evidence type="ECO:0000313" key="2">
    <source>
        <dbReference type="Proteomes" id="UP000467193"/>
    </source>
</evidence>
<reference evidence="1 2" key="1">
    <citation type="journal article" date="2019" name="Emerg. Microbes Infect.">
        <title>Comprehensive subspecies identification of 175 nontuberculous mycobacteria species based on 7547 genomic profiles.</title>
        <authorList>
            <person name="Matsumoto Y."/>
            <person name="Kinjo T."/>
            <person name="Motooka D."/>
            <person name="Nabeya D."/>
            <person name="Jung N."/>
            <person name="Uechi K."/>
            <person name="Horii T."/>
            <person name="Iida T."/>
            <person name="Fujita J."/>
            <person name="Nakamura S."/>
        </authorList>
    </citation>
    <scope>NUCLEOTIDE SEQUENCE [LARGE SCALE GENOMIC DNA]</scope>
    <source>
        <strain evidence="1 2">JCM 17899</strain>
    </source>
</reference>
<evidence type="ECO:0000313" key="1">
    <source>
        <dbReference type="EMBL" id="BBY27311.1"/>
    </source>
</evidence>
<accession>A0A7I7QLY5</accession>
<sequence length="189" mass="20273">MNDLEVLQTVRLKGRVAIADVAAALGADPGATVDRLAADGLVVAGPTLRLTPDGRVRLATLLADERATVDTAAAESVYRDFTPVNADFKAALSEWQLARGSAQEDPARDAEVLAAVEDVHRRVTPVVAAAGDVLPRLRRYADRLAAALGRARSGDLTWISRPLVDSYHTVWFELHEELIGLAGRTRDGD</sequence>
<keyword evidence="2" id="KW-1185">Reference proteome</keyword>
<gene>
    <name evidence="1" type="ORF">MSEDJ_14070</name>
</gene>
<dbReference type="AlphaFoldDB" id="A0A7I7QLY5"/>